<comment type="cofactor">
    <cofactor evidence="1">
        <name>pyridoxal 5'-phosphate</name>
        <dbReference type="ChEBI" id="CHEBI:597326"/>
    </cofactor>
</comment>
<organism evidence="5 6">
    <name type="scientific">Amaricoccus macauensis</name>
    <dbReference type="NCBI Taxonomy" id="57001"/>
    <lineage>
        <taxon>Bacteria</taxon>
        <taxon>Pseudomonadati</taxon>
        <taxon>Pseudomonadota</taxon>
        <taxon>Alphaproteobacteria</taxon>
        <taxon>Rhodobacterales</taxon>
        <taxon>Paracoccaceae</taxon>
        <taxon>Amaricoccus</taxon>
    </lineage>
</organism>
<dbReference type="InterPro" id="IPR015421">
    <property type="entry name" value="PyrdxlP-dep_Trfase_major"/>
</dbReference>
<protein>
    <submittedName>
        <fullName evidence="5">Aspartate/methionine/tyrosine aminotransferase</fullName>
    </submittedName>
</protein>
<dbReference type="InterPro" id="IPR004839">
    <property type="entry name" value="Aminotransferase_I/II_large"/>
</dbReference>
<accession>A0A840SLB6</accession>
<dbReference type="InterPro" id="IPR050881">
    <property type="entry name" value="LL-DAP_aminotransferase"/>
</dbReference>
<dbReference type="Pfam" id="PF00155">
    <property type="entry name" value="Aminotran_1_2"/>
    <property type="match status" value="1"/>
</dbReference>
<keyword evidence="3 5" id="KW-0808">Transferase</keyword>
<dbReference type="SUPFAM" id="SSF53383">
    <property type="entry name" value="PLP-dependent transferases"/>
    <property type="match status" value="1"/>
</dbReference>
<dbReference type="PANTHER" id="PTHR42832">
    <property type="entry name" value="AMINO ACID AMINOTRANSFERASE"/>
    <property type="match status" value="1"/>
</dbReference>
<evidence type="ECO:0000313" key="6">
    <source>
        <dbReference type="Proteomes" id="UP000549457"/>
    </source>
</evidence>
<evidence type="ECO:0000256" key="2">
    <source>
        <dbReference type="ARBA" id="ARBA00022576"/>
    </source>
</evidence>
<name>A0A840SLB6_9RHOB</name>
<feature type="domain" description="Aminotransferase class I/classII large" evidence="4">
    <location>
        <begin position="4"/>
        <end position="353"/>
    </location>
</feature>
<dbReference type="GO" id="GO:0030170">
    <property type="term" value="F:pyridoxal phosphate binding"/>
    <property type="evidence" value="ECO:0007669"/>
    <property type="project" value="InterPro"/>
</dbReference>
<dbReference type="CDD" id="cd00609">
    <property type="entry name" value="AAT_like"/>
    <property type="match status" value="1"/>
</dbReference>
<dbReference type="Gene3D" id="3.40.640.10">
    <property type="entry name" value="Type I PLP-dependent aspartate aminotransferase-like (Major domain)"/>
    <property type="match status" value="1"/>
</dbReference>
<evidence type="ECO:0000256" key="3">
    <source>
        <dbReference type="ARBA" id="ARBA00022679"/>
    </source>
</evidence>
<dbReference type="PANTHER" id="PTHR42832:SF3">
    <property type="entry name" value="L-GLUTAMINE--4-(METHYLSULFANYL)-2-OXOBUTANOATE AMINOTRANSFERASE"/>
    <property type="match status" value="1"/>
</dbReference>
<keyword evidence="2 5" id="KW-0032">Aminotransferase</keyword>
<evidence type="ECO:0000259" key="4">
    <source>
        <dbReference type="Pfam" id="PF00155"/>
    </source>
</evidence>
<dbReference type="Gene3D" id="3.90.1150.10">
    <property type="entry name" value="Aspartate Aminotransferase, domain 1"/>
    <property type="match status" value="1"/>
</dbReference>
<comment type="caution">
    <text evidence="5">The sequence shown here is derived from an EMBL/GenBank/DDBJ whole genome shotgun (WGS) entry which is preliminary data.</text>
</comment>
<gene>
    <name evidence="5" type="ORF">HNP73_001700</name>
</gene>
<dbReference type="InterPro" id="IPR015422">
    <property type="entry name" value="PyrdxlP-dep_Trfase_small"/>
</dbReference>
<sequence>MMTIGEPKHPLPALVAETIAAHAGEFALYPPNDGTPALRAAIAAWIDRRYGVALDPETQVFPLNGTREGLFNLAIALSPETKAGARPLVLTPNPFYQAYGAAALAVGAEPLPVPATKATGFLPDYTALPPKVLDRVTLAYVCSPANPQGAVAGEDWWKALLALAERHDFRVVSDECYAEIYPETPPPGALRVAYDAGADPEQVLVVNSLSKRSNAPGLRSGFAAGGPRSIAALRQLRAYGGAPLPLPIQHASTALWQDEAHVEASRALYREKFAAADRILGNLPGYRAPEGGFFLWLRVGDGEAFAHRLWRETGVRVLPGGYLGRATDESPNPGDPYVRVALVAPLAQVERGLTAIRNTLSKTIAEETA</sequence>
<dbReference type="GO" id="GO:0008483">
    <property type="term" value="F:transaminase activity"/>
    <property type="evidence" value="ECO:0007669"/>
    <property type="project" value="UniProtKB-KW"/>
</dbReference>
<evidence type="ECO:0000256" key="1">
    <source>
        <dbReference type="ARBA" id="ARBA00001933"/>
    </source>
</evidence>
<dbReference type="AlphaFoldDB" id="A0A840SLB6"/>
<reference evidence="5 6" key="1">
    <citation type="submission" date="2020-08" db="EMBL/GenBank/DDBJ databases">
        <title>Genomic Encyclopedia of Type Strains, Phase IV (KMG-IV): sequencing the most valuable type-strain genomes for metagenomic binning, comparative biology and taxonomic classification.</title>
        <authorList>
            <person name="Goeker M."/>
        </authorList>
    </citation>
    <scope>NUCLEOTIDE SEQUENCE [LARGE SCALE GENOMIC DNA]</scope>
    <source>
        <strain evidence="5 6">DSM 101730</strain>
    </source>
</reference>
<evidence type="ECO:0000313" key="5">
    <source>
        <dbReference type="EMBL" id="MBB5221764.1"/>
    </source>
</evidence>
<keyword evidence="6" id="KW-1185">Reference proteome</keyword>
<dbReference type="Proteomes" id="UP000549457">
    <property type="component" value="Unassembled WGS sequence"/>
</dbReference>
<dbReference type="EMBL" id="JACHFM010000002">
    <property type="protein sequence ID" value="MBB5221764.1"/>
    <property type="molecule type" value="Genomic_DNA"/>
</dbReference>
<dbReference type="InterPro" id="IPR015424">
    <property type="entry name" value="PyrdxlP-dep_Trfase"/>
</dbReference>
<proteinExistence type="predicted"/>